<keyword evidence="1" id="KW-0175">Coiled coil</keyword>
<dbReference type="PANTHER" id="PTHR40032">
    <property type="entry name" value="EXPORTED PROTEIN-RELATED"/>
    <property type="match status" value="1"/>
</dbReference>
<sequence length="354" mass="40849">MDVVWKLFGDGFQENEEIDPSYNDPVLNHISYYEEWSESREEIEEKMNGALGIMEQRVGERKLDIKLDLEDPSDRDEIKGLAMDLASLSPGEREKVAQLAKAVDRYENQLKNREIKKIEKKAKKGRLTKEDRAKLQALLPVQNKGIKLDPAIGKPVYGNEGQVENRQPPVADADQNRDDADEQGAFLEETNGYNREKARDYAYQWWNKRNNDEYGYYSQVNGGCYDCWYDCTNFVSQAMKAGGLVEWKDDPWWYYSDDKPSYAWGVSNSLYKHLEERAQPARSLSELNIGDVVNADLDGDGDIDHSAIITNIRYGQIFVTQHSVDRRDFPLSYWFFAGYDVYGWKLGTADNQPR</sequence>
<evidence type="ECO:0000313" key="5">
    <source>
        <dbReference type="Proteomes" id="UP001185012"/>
    </source>
</evidence>
<feature type="domain" description="Putative amidase" evidence="3">
    <location>
        <begin position="193"/>
        <end position="334"/>
    </location>
</feature>
<dbReference type="PANTHER" id="PTHR40032:SF1">
    <property type="entry name" value="EXPORTED PROTEIN"/>
    <property type="match status" value="1"/>
</dbReference>
<dbReference type="InterPro" id="IPR024301">
    <property type="entry name" value="Amidase_6"/>
</dbReference>
<reference evidence="4 5" key="1">
    <citation type="submission" date="2023-07" db="EMBL/GenBank/DDBJ databases">
        <title>Genomic Encyclopedia of Type Strains, Phase IV (KMG-IV): sequencing the most valuable type-strain genomes for metagenomic binning, comparative biology and taxonomic classification.</title>
        <authorList>
            <person name="Goeker M."/>
        </authorList>
    </citation>
    <scope>NUCLEOTIDE SEQUENCE [LARGE SCALE GENOMIC DNA]</scope>
    <source>
        <strain evidence="4 5">DSM 45903</strain>
    </source>
</reference>
<feature type="coiled-coil region" evidence="1">
    <location>
        <begin position="96"/>
        <end position="123"/>
    </location>
</feature>
<evidence type="ECO:0000256" key="2">
    <source>
        <dbReference type="SAM" id="MobiDB-lite"/>
    </source>
</evidence>
<dbReference type="Proteomes" id="UP001185012">
    <property type="component" value="Unassembled WGS sequence"/>
</dbReference>
<evidence type="ECO:0000259" key="3">
    <source>
        <dbReference type="Pfam" id="PF12671"/>
    </source>
</evidence>
<name>A0ABU1IMR9_9BACL</name>
<comment type="caution">
    <text evidence="4">The sequence shown here is derived from an EMBL/GenBank/DDBJ whole genome shotgun (WGS) entry which is preliminary data.</text>
</comment>
<gene>
    <name evidence="4" type="ORF">JOE21_002086</name>
</gene>
<dbReference type="RefSeq" id="WP_309865497.1">
    <property type="nucleotide sequence ID" value="NZ_JAVDQG010000004.1"/>
</dbReference>
<accession>A0ABU1IMR9</accession>
<dbReference type="EMBL" id="JAVDQG010000004">
    <property type="protein sequence ID" value="MDR6226080.1"/>
    <property type="molecule type" value="Genomic_DNA"/>
</dbReference>
<proteinExistence type="predicted"/>
<feature type="region of interest" description="Disordered" evidence="2">
    <location>
        <begin position="150"/>
        <end position="179"/>
    </location>
</feature>
<organism evidence="4 5">
    <name type="scientific">Desmospora profundinema</name>
    <dbReference type="NCBI Taxonomy" id="1571184"/>
    <lineage>
        <taxon>Bacteria</taxon>
        <taxon>Bacillati</taxon>
        <taxon>Bacillota</taxon>
        <taxon>Bacilli</taxon>
        <taxon>Bacillales</taxon>
        <taxon>Thermoactinomycetaceae</taxon>
        <taxon>Desmospora</taxon>
    </lineage>
</organism>
<evidence type="ECO:0000256" key="1">
    <source>
        <dbReference type="SAM" id="Coils"/>
    </source>
</evidence>
<evidence type="ECO:0000313" key="4">
    <source>
        <dbReference type="EMBL" id="MDR6226080.1"/>
    </source>
</evidence>
<keyword evidence="5" id="KW-1185">Reference proteome</keyword>
<dbReference type="Pfam" id="PF12671">
    <property type="entry name" value="Amidase_6"/>
    <property type="match status" value="1"/>
</dbReference>
<protein>
    <recommendedName>
        <fullName evidence="3">Putative amidase domain-containing protein</fullName>
    </recommendedName>
</protein>